<feature type="transmembrane region" description="Helical" evidence="6">
    <location>
        <begin position="81"/>
        <end position="103"/>
    </location>
</feature>
<keyword evidence="2" id="KW-1003">Cell membrane</keyword>
<feature type="transmembrane region" description="Helical" evidence="6">
    <location>
        <begin position="365"/>
        <end position="387"/>
    </location>
</feature>
<dbReference type="InterPro" id="IPR011701">
    <property type="entry name" value="MFS"/>
</dbReference>
<dbReference type="PANTHER" id="PTHR43124">
    <property type="entry name" value="PURINE EFFLUX PUMP PBUE"/>
    <property type="match status" value="1"/>
</dbReference>
<feature type="domain" description="Major facilitator superfamily (MFS) profile" evidence="7">
    <location>
        <begin position="11"/>
        <end position="391"/>
    </location>
</feature>
<evidence type="ECO:0000259" key="7">
    <source>
        <dbReference type="PROSITE" id="PS50850"/>
    </source>
</evidence>
<dbReference type="InterPro" id="IPR036259">
    <property type="entry name" value="MFS_trans_sf"/>
</dbReference>
<comment type="subcellular location">
    <subcellularLocation>
        <location evidence="1">Cell membrane</location>
        <topology evidence="1">Multi-pass membrane protein</topology>
    </subcellularLocation>
</comment>
<dbReference type="InterPro" id="IPR050189">
    <property type="entry name" value="MFS_Efflux_Transporters"/>
</dbReference>
<sequence length="392" mass="40304">MMRSYHSMWFSIILLFGAGVMAACQVGKAPMAMLAVQQELGLSLSTASWLISAFAVVGAIAGAPVGLFVDRVGAKQMVVLSLLLMAAGSALGAITAGAGSLMASRVLEGLGFLGLIVAAPALIVAVATEQSRGRAMALWATFMPVGMTIAMLAAPLLHWLSWRGFWLLNGAVLLSYALLLLWVLPAVKAATVTPRSVLKDIGEAITAPGPWLLCGLFAAFSVLFFALFGFLPALLTQRLNISSEAASMLSAVAIATSGAGNLVCGQLLARGVQPARLLLLSFAIMAICAVGAFSALLPGPVMYVLCIVFSFAGGLVPVVIFTSAARFAPRKELLGATLGFAMQGNNIGLLLGPVAAGAIAGAFGWPAVSLLVVITALLAFMLIAAAVKHSFD</sequence>
<accession>A0A1H6JPG5</accession>
<dbReference type="Proteomes" id="UP000199371">
    <property type="component" value="Unassembled WGS sequence"/>
</dbReference>
<dbReference type="SUPFAM" id="SSF103473">
    <property type="entry name" value="MFS general substrate transporter"/>
    <property type="match status" value="1"/>
</dbReference>
<feature type="transmembrane region" description="Helical" evidence="6">
    <location>
        <begin position="109"/>
        <end position="127"/>
    </location>
</feature>
<feature type="transmembrane region" description="Helical" evidence="6">
    <location>
        <begin position="333"/>
        <end position="359"/>
    </location>
</feature>
<feature type="transmembrane region" description="Helical" evidence="6">
    <location>
        <begin position="46"/>
        <end position="69"/>
    </location>
</feature>
<name>A0A1H6JPG5_9GAMM</name>
<feature type="transmembrane region" description="Helical" evidence="6">
    <location>
        <begin position="302"/>
        <end position="321"/>
    </location>
</feature>
<feature type="transmembrane region" description="Helical" evidence="6">
    <location>
        <begin position="139"/>
        <end position="160"/>
    </location>
</feature>
<protein>
    <submittedName>
        <fullName evidence="8">Predicted arabinose efflux permease, MFS family</fullName>
    </submittedName>
</protein>
<evidence type="ECO:0000256" key="2">
    <source>
        <dbReference type="ARBA" id="ARBA00022475"/>
    </source>
</evidence>
<feature type="transmembrane region" description="Helical" evidence="6">
    <location>
        <begin position="245"/>
        <end position="265"/>
    </location>
</feature>
<keyword evidence="5 6" id="KW-0472">Membrane</keyword>
<evidence type="ECO:0000256" key="1">
    <source>
        <dbReference type="ARBA" id="ARBA00004651"/>
    </source>
</evidence>
<dbReference type="Gene3D" id="1.20.1250.20">
    <property type="entry name" value="MFS general substrate transporter like domains"/>
    <property type="match status" value="1"/>
</dbReference>
<dbReference type="PROSITE" id="PS51257">
    <property type="entry name" value="PROKAR_LIPOPROTEIN"/>
    <property type="match status" value="1"/>
</dbReference>
<evidence type="ECO:0000313" key="8">
    <source>
        <dbReference type="EMBL" id="SEH64323.1"/>
    </source>
</evidence>
<gene>
    <name evidence="8" type="ORF">SAMN05660691_00582</name>
</gene>
<dbReference type="PROSITE" id="PS50850">
    <property type="entry name" value="MFS"/>
    <property type="match status" value="1"/>
</dbReference>
<dbReference type="InterPro" id="IPR020846">
    <property type="entry name" value="MFS_dom"/>
</dbReference>
<evidence type="ECO:0000256" key="4">
    <source>
        <dbReference type="ARBA" id="ARBA00022989"/>
    </source>
</evidence>
<dbReference type="EMBL" id="FNXF01000002">
    <property type="protein sequence ID" value="SEH64323.1"/>
    <property type="molecule type" value="Genomic_DNA"/>
</dbReference>
<proteinExistence type="predicted"/>
<organism evidence="8 9">
    <name type="scientific">Rheinheimera pacifica</name>
    <dbReference type="NCBI Taxonomy" id="173990"/>
    <lineage>
        <taxon>Bacteria</taxon>
        <taxon>Pseudomonadati</taxon>
        <taxon>Pseudomonadota</taxon>
        <taxon>Gammaproteobacteria</taxon>
        <taxon>Chromatiales</taxon>
        <taxon>Chromatiaceae</taxon>
        <taxon>Rheinheimera</taxon>
    </lineage>
</organism>
<feature type="transmembrane region" description="Helical" evidence="6">
    <location>
        <begin position="166"/>
        <end position="190"/>
    </location>
</feature>
<dbReference type="GO" id="GO:0022857">
    <property type="term" value="F:transmembrane transporter activity"/>
    <property type="evidence" value="ECO:0007669"/>
    <property type="project" value="InterPro"/>
</dbReference>
<keyword evidence="4 6" id="KW-1133">Transmembrane helix</keyword>
<evidence type="ECO:0000256" key="3">
    <source>
        <dbReference type="ARBA" id="ARBA00022692"/>
    </source>
</evidence>
<evidence type="ECO:0000256" key="6">
    <source>
        <dbReference type="SAM" id="Phobius"/>
    </source>
</evidence>
<dbReference type="Pfam" id="PF07690">
    <property type="entry name" value="MFS_1"/>
    <property type="match status" value="1"/>
</dbReference>
<evidence type="ECO:0000313" key="9">
    <source>
        <dbReference type="Proteomes" id="UP000199371"/>
    </source>
</evidence>
<feature type="transmembrane region" description="Helical" evidence="6">
    <location>
        <begin position="277"/>
        <end position="296"/>
    </location>
</feature>
<keyword evidence="9" id="KW-1185">Reference proteome</keyword>
<keyword evidence="3 6" id="KW-0812">Transmembrane</keyword>
<dbReference type="OrthoDB" id="6095882at2"/>
<dbReference type="STRING" id="173990.SAMN05660691_00582"/>
<dbReference type="PANTHER" id="PTHR43124:SF3">
    <property type="entry name" value="CHLORAMPHENICOL EFFLUX PUMP RV0191"/>
    <property type="match status" value="1"/>
</dbReference>
<feature type="transmembrane region" description="Helical" evidence="6">
    <location>
        <begin position="211"/>
        <end position="233"/>
    </location>
</feature>
<dbReference type="AlphaFoldDB" id="A0A1H6JPG5"/>
<reference evidence="9" key="1">
    <citation type="submission" date="2016-10" db="EMBL/GenBank/DDBJ databases">
        <authorList>
            <person name="Varghese N."/>
            <person name="Submissions S."/>
        </authorList>
    </citation>
    <scope>NUCLEOTIDE SEQUENCE [LARGE SCALE GENOMIC DNA]</scope>
    <source>
        <strain evidence="9">DSM 17616</strain>
    </source>
</reference>
<evidence type="ECO:0000256" key="5">
    <source>
        <dbReference type="ARBA" id="ARBA00023136"/>
    </source>
</evidence>
<dbReference type="GO" id="GO:0005886">
    <property type="term" value="C:plasma membrane"/>
    <property type="evidence" value="ECO:0007669"/>
    <property type="project" value="UniProtKB-SubCell"/>
</dbReference>